<gene>
    <name evidence="1" type="ORF">AWB64_05264</name>
</gene>
<name>A0A158I056_CABSO</name>
<sequence length="88" mass="9739">MRATALEAKINEQRNEFRMTLVRIVLLPNVNEHVLAGIRCRVTERHFKEQFSDLAPADEFADLEGAKFQGLPGRLVAGVVDASSVCTA</sequence>
<dbReference type="EMBL" id="FCOC02000023">
    <property type="protein sequence ID" value="SAL49995.1"/>
    <property type="molecule type" value="Genomic_DNA"/>
</dbReference>
<dbReference type="Proteomes" id="UP000054893">
    <property type="component" value="Unassembled WGS sequence"/>
</dbReference>
<accession>A0A158I056</accession>
<organism evidence="1 2">
    <name type="scientific">Caballeronia sordidicola</name>
    <name type="common">Burkholderia sordidicola</name>
    <dbReference type="NCBI Taxonomy" id="196367"/>
    <lineage>
        <taxon>Bacteria</taxon>
        <taxon>Pseudomonadati</taxon>
        <taxon>Pseudomonadota</taxon>
        <taxon>Betaproteobacteria</taxon>
        <taxon>Burkholderiales</taxon>
        <taxon>Burkholderiaceae</taxon>
        <taxon>Caballeronia</taxon>
    </lineage>
</organism>
<protein>
    <submittedName>
        <fullName evidence="1">Uncharacterized protein</fullName>
    </submittedName>
</protein>
<reference evidence="1 2" key="1">
    <citation type="submission" date="2016-01" db="EMBL/GenBank/DDBJ databases">
        <authorList>
            <person name="Oliw E.H."/>
        </authorList>
    </citation>
    <scope>NUCLEOTIDE SEQUENCE [LARGE SCALE GENOMIC DNA]</scope>
    <source>
        <strain evidence="1">LMG 22029</strain>
    </source>
</reference>
<evidence type="ECO:0000313" key="2">
    <source>
        <dbReference type="Proteomes" id="UP000054893"/>
    </source>
</evidence>
<evidence type="ECO:0000313" key="1">
    <source>
        <dbReference type="EMBL" id="SAL49995.1"/>
    </source>
</evidence>
<dbReference type="AlphaFoldDB" id="A0A158I056"/>
<proteinExistence type="predicted"/>
<dbReference type="RefSeq" id="WP_060858271.1">
    <property type="nucleotide sequence ID" value="NZ_FCOC02000023.1"/>
</dbReference>